<keyword evidence="4" id="KW-1185">Reference proteome</keyword>
<dbReference type="RefSeq" id="WP_225550937.1">
    <property type="nucleotide sequence ID" value="NZ_JADEYP010000001.1"/>
</dbReference>
<dbReference type="InterPro" id="IPR015890">
    <property type="entry name" value="Chorismate_C"/>
</dbReference>
<dbReference type="PANTHER" id="PTHR11236:SF18">
    <property type="entry name" value="AMINODEOXYCHORISMATE SYNTHASE"/>
    <property type="match status" value="1"/>
</dbReference>
<gene>
    <name evidence="3" type="ORF">IPZ78_00400</name>
</gene>
<dbReference type="InterPro" id="IPR019999">
    <property type="entry name" value="Anth_synth_I-like"/>
</dbReference>
<evidence type="ECO:0000313" key="3">
    <source>
        <dbReference type="EMBL" id="MCA5003603.1"/>
    </source>
</evidence>
<evidence type="ECO:0000313" key="4">
    <source>
        <dbReference type="Proteomes" id="UP001165302"/>
    </source>
</evidence>
<comment type="caution">
    <text evidence="3">The sequence shown here is derived from an EMBL/GenBank/DDBJ whole genome shotgun (WGS) entry which is preliminary data.</text>
</comment>
<reference evidence="3" key="1">
    <citation type="submission" date="2020-10" db="EMBL/GenBank/DDBJ databases">
        <authorList>
            <person name="Lu T."/>
            <person name="Wang Q."/>
            <person name="Han X."/>
        </authorList>
    </citation>
    <scope>NUCLEOTIDE SEQUENCE</scope>
    <source>
        <strain evidence="3">WQ 366</strain>
    </source>
</reference>
<dbReference type="InterPro" id="IPR005801">
    <property type="entry name" value="ADC_synthase"/>
</dbReference>
<protein>
    <submittedName>
        <fullName evidence="3">Anthranilate synthase component I family protein</fullName>
    </submittedName>
</protein>
<dbReference type="PANTHER" id="PTHR11236">
    <property type="entry name" value="AMINOBENZOATE/ANTHRANILATE SYNTHASE"/>
    <property type="match status" value="1"/>
</dbReference>
<dbReference type="Proteomes" id="UP001165302">
    <property type="component" value="Unassembled WGS sequence"/>
</dbReference>
<name>A0ABS7Z0V6_9SPHI</name>
<evidence type="ECO:0000259" key="2">
    <source>
        <dbReference type="Pfam" id="PF04715"/>
    </source>
</evidence>
<dbReference type="Pfam" id="PF04715">
    <property type="entry name" value="Anth_synt_I_N"/>
    <property type="match status" value="1"/>
</dbReference>
<dbReference type="Pfam" id="PF00425">
    <property type="entry name" value="Chorismate_bind"/>
    <property type="match status" value="1"/>
</dbReference>
<dbReference type="InterPro" id="IPR006805">
    <property type="entry name" value="Anth_synth_I_N"/>
</dbReference>
<sequence>MAKAIFEVDSVDFESKALAWAQQFEQICYLQSNGYQDEYSSIEAILAVDAAYTFESTNEDTFKRLDNFKTKHPNHWMFGFFGYDLKNEIEDLKTSFPNPLKFPDCYFFVPKTIIKFSINSIEIQSDNPEEDYVAISNFFQNESSQKENFNIEIQHRLGKEGYFKAFERIISHIQRGDIYEVNLCQEFYAEDVDINPLEVYKRLNHLSPTPFSTYFKIKDKYIISASPERFLAKRDDILISQPIKGTAARGNSAIEDQKNIIELRNNPKEIAENVMIVDLVRNDMTRSAKPGTVAAERKLEVHSFKQVHQLISTITCSKSDDISDIEAIKNIFPPGSMTGAPKISAMKLCDTYENSRRGVYSGAVGYFSAEGDFDFNVVIRTILYNQNEKYLSFHTGGAITIDANVDKEYNECLLKASAIIQTLTS</sequence>
<feature type="domain" description="Chorismate-utilising enzyme C-terminal" evidence="1">
    <location>
        <begin position="159"/>
        <end position="415"/>
    </location>
</feature>
<dbReference type="EMBL" id="JADEYP010000001">
    <property type="protein sequence ID" value="MCA5003603.1"/>
    <property type="molecule type" value="Genomic_DNA"/>
</dbReference>
<accession>A0ABS7Z0V6</accession>
<feature type="domain" description="Anthranilate synthase component I N-terminal" evidence="2">
    <location>
        <begin position="58"/>
        <end position="116"/>
    </location>
</feature>
<proteinExistence type="predicted"/>
<dbReference type="PRINTS" id="PR00095">
    <property type="entry name" value="ANTSNTHASEI"/>
</dbReference>
<dbReference type="SUPFAM" id="SSF56322">
    <property type="entry name" value="ADC synthase"/>
    <property type="match status" value="1"/>
</dbReference>
<dbReference type="Gene3D" id="3.60.120.10">
    <property type="entry name" value="Anthranilate synthase"/>
    <property type="match status" value="1"/>
</dbReference>
<evidence type="ECO:0000259" key="1">
    <source>
        <dbReference type="Pfam" id="PF00425"/>
    </source>
</evidence>
<organism evidence="3 4">
    <name type="scientific">Sphingobacterium bovistauri</name>
    <dbReference type="NCBI Taxonomy" id="2781959"/>
    <lineage>
        <taxon>Bacteria</taxon>
        <taxon>Pseudomonadati</taxon>
        <taxon>Bacteroidota</taxon>
        <taxon>Sphingobacteriia</taxon>
        <taxon>Sphingobacteriales</taxon>
        <taxon>Sphingobacteriaceae</taxon>
        <taxon>Sphingobacterium</taxon>
    </lineage>
</organism>